<dbReference type="EMBL" id="BDSA01000002">
    <property type="protein sequence ID" value="GBE61040.1"/>
    <property type="molecule type" value="Genomic_DNA"/>
</dbReference>
<comment type="subcellular location">
    <subcellularLocation>
        <location evidence="1 6">Membrane</location>
        <topology evidence="1 6">Multi-pass membrane protein</topology>
    </subcellularLocation>
</comment>
<dbReference type="AlphaFoldDB" id="A0A2H6KDG4"/>
<organism evidence="8 9">
    <name type="scientific">Babesia ovata</name>
    <dbReference type="NCBI Taxonomy" id="189622"/>
    <lineage>
        <taxon>Eukaryota</taxon>
        <taxon>Sar</taxon>
        <taxon>Alveolata</taxon>
        <taxon>Apicomplexa</taxon>
        <taxon>Aconoidasida</taxon>
        <taxon>Piroplasmida</taxon>
        <taxon>Babesiidae</taxon>
        <taxon>Babesia</taxon>
    </lineage>
</organism>
<accession>A0A2H6KDG4</accession>
<dbReference type="VEuPathDB" id="PiroplasmaDB:BOVATA_025330"/>
<gene>
    <name evidence="8" type="ORF">BOVATA_025330</name>
</gene>
<keyword evidence="9" id="KW-1185">Reference proteome</keyword>
<dbReference type="Pfam" id="PF03134">
    <property type="entry name" value="TB2_DP1_HVA22"/>
    <property type="match status" value="1"/>
</dbReference>
<feature type="transmembrane region" description="Helical" evidence="7">
    <location>
        <begin position="55"/>
        <end position="74"/>
    </location>
</feature>
<keyword evidence="5 7" id="KW-0472">Membrane</keyword>
<dbReference type="GeneID" id="39874810"/>
<protein>
    <submittedName>
        <fullName evidence="8">HVA22 TB2 DP1 family protein</fullName>
    </submittedName>
</protein>
<comment type="caution">
    <text evidence="8">The sequence shown here is derived from an EMBL/GenBank/DDBJ whole genome shotgun (WGS) entry which is preliminary data.</text>
</comment>
<evidence type="ECO:0000256" key="4">
    <source>
        <dbReference type="ARBA" id="ARBA00022989"/>
    </source>
</evidence>
<sequence length="243" mass="27729">MDFKMENNESSPREAPRFWDCFQDGSVDWVKLTHYFDYQAEAFPLMTSISRVVKLSPGIILIISIISLLIIFACGKGTTIICDAAGLLYPGYKTYKVIKLFDGCPAIRRAATQELSGAIGIDGSTPQEQLMFWAKYWVVYSLAFVFKYTLLAVFFWVPFQDLFKLCFVVMMFHPKLRGAELVFNFCVFPVLIQYEKRIDGALDFVDKKMDELMKQYSHYAMTPKMKERMAQGAAAVKAASQAQ</sequence>
<evidence type="ECO:0000256" key="2">
    <source>
        <dbReference type="ARBA" id="ARBA00008573"/>
    </source>
</evidence>
<evidence type="ECO:0000256" key="3">
    <source>
        <dbReference type="ARBA" id="ARBA00022692"/>
    </source>
</evidence>
<dbReference type="InterPro" id="IPR004345">
    <property type="entry name" value="TB2_DP1_HVA22"/>
</dbReference>
<feature type="transmembrane region" description="Helical" evidence="7">
    <location>
        <begin position="137"/>
        <end position="156"/>
    </location>
</feature>
<evidence type="ECO:0000256" key="7">
    <source>
        <dbReference type="SAM" id="Phobius"/>
    </source>
</evidence>
<evidence type="ECO:0000313" key="9">
    <source>
        <dbReference type="Proteomes" id="UP000236319"/>
    </source>
</evidence>
<evidence type="ECO:0000256" key="1">
    <source>
        <dbReference type="ARBA" id="ARBA00004141"/>
    </source>
</evidence>
<dbReference type="PANTHER" id="PTHR12300">
    <property type="entry name" value="HVA22-LIKE PROTEINS"/>
    <property type="match status" value="1"/>
</dbReference>
<dbReference type="Proteomes" id="UP000236319">
    <property type="component" value="Unassembled WGS sequence"/>
</dbReference>
<dbReference type="GO" id="GO:0016020">
    <property type="term" value="C:membrane"/>
    <property type="evidence" value="ECO:0007669"/>
    <property type="project" value="UniProtKB-SubCell"/>
</dbReference>
<comment type="similarity">
    <text evidence="2 6">Belongs to the DP1 family.</text>
</comment>
<keyword evidence="4 7" id="KW-1133">Transmembrane helix</keyword>
<dbReference type="RefSeq" id="XP_028867283.1">
    <property type="nucleotide sequence ID" value="XM_029011450.1"/>
</dbReference>
<proteinExistence type="inferred from homology"/>
<keyword evidence="3 7" id="KW-0812">Transmembrane</keyword>
<evidence type="ECO:0000256" key="6">
    <source>
        <dbReference type="RuleBase" id="RU362006"/>
    </source>
</evidence>
<dbReference type="OrthoDB" id="10009287at2759"/>
<dbReference type="PANTHER" id="PTHR12300:SF161">
    <property type="entry name" value="RECEPTOR EXPRESSION-ENHANCING PROTEIN"/>
    <property type="match status" value="1"/>
</dbReference>
<reference evidence="8 9" key="1">
    <citation type="journal article" date="2017" name="BMC Genomics">
        <title>Whole-genome assembly of Babesia ovata and comparative genomics between closely related pathogens.</title>
        <authorList>
            <person name="Yamagishi J."/>
            <person name="Asada M."/>
            <person name="Hakimi H."/>
            <person name="Tanaka T.Q."/>
            <person name="Sugimoto C."/>
            <person name="Kawazu S."/>
        </authorList>
    </citation>
    <scope>NUCLEOTIDE SEQUENCE [LARGE SCALE GENOMIC DNA]</scope>
    <source>
        <strain evidence="8 9">Miyake</strain>
    </source>
</reference>
<evidence type="ECO:0000313" key="8">
    <source>
        <dbReference type="EMBL" id="GBE61040.1"/>
    </source>
</evidence>
<name>A0A2H6KDG4_9APIC</name>
<evidence type="ECO:0000256" key="5">
    <source>
        <dbReference type="ARBA" id="ARBA00023136"/>
    </source>
</evidence>